<dbReference type="BioCyc" id="MAER449447:MAE_RS25955-MONOMER"/>
<feature type="transmembrane region" description="Helical" evidence="1">
    <location>
        <begin position="361"/>
        <end position="385"/>
    </location>
</feature>
<dbReference type="InterPro" id="IPR058718">
    <property type="entry name" value="Agl6_TM_C"/>
</dbReference>
<name>B0JJ61_MICAN</name>
<dbReference type="HOGENOM" id="CLU_033536_4_0_3"/>
<dbReference type="InterPro" id="IPR050256">
    <property type="entry name" value="Glycosyltransferase_2"/>
</dbReference>
<feature type="transmembrane region" description="Helical" evidence="1">
    <location>
        <begin position="274"/>
        <end position="299"/>
    </location>
</feature>
<keyword evidence="1" id="KW-0472">Membrane</keyword>
<feature type="domain" description="Low-salt glycan biosynthesis hexosyltransferase Agl6 C-terminal transmembrane region" evidence="3">
    <location>
        <begin position="293"/>
        <end position="386"/>
    </location>
</feature>
<dbReference type="PANTHER" id="PTHR48090">
    <property type="entry name" value="UNDECAPRENYL-PHOSPHATE 4-DEOXY-4-FORMAMIDO-L-ARABINOSE TRANSFERASE-RELATED"/>
    <property type="match status" value="1"/>
</dbReference>
<dbReference type="Pfam" id="PF26629">
    <property type="entry name" value="GT2_TM_C"/>
    <property type="match status" value="1"/>
</dbReference>
<dbReference type="PATRIC" id="fig|449447.4.peg.5448"/>
<dbReference type="EnsemblBacteria" id="BAG05769">
    <property type="protein sequence ID" value="BAG05769"/>
    <property type="gene ID" value="MAE_59470"/>
</dbReference>
<dbReference type="Pfam" id="PF00535">
    <property type="entry name" value="Glycos_transf_2"/>
    <property type="match status" value="1"/>
</dbReference>
<sequence>MLENQVRADAASNEQIPTLELSIIMPCLNEAETLATCIGKARDYLEQHKIAGEVLIADNGSSDGSQEIATNSGARVVPIPERGYGSALRGGIAAAKGQYIIMGDADDSYDFTNLSPFLEKLRQGYDLVMGNRFQGGIKPGAMPVLHKYLGNPVLTWLGRLFFGSPCGDFHCGLRGFSKQAIEQLNLRTTGMEFASEMVVKASLYGLKITEVPTTLSPDGRSRPPHLKTWRDGWRHLRFLLMYSPRWLFLYPGLALMFLGLIATIWFMTQPRVHTLLYSATALIIGFQIVSFAIFTKAFAISEGLLPEDRKLRRFLRYINLEVGLIIGVILLVLGMGGSLYALYIWNARLYGALDPAVTMRIVIPSVTALALGVQVVFSSFFLSVLQLKRK</sequence>
<dbReference type="SUPFAM" id="SSF53448">
    <property type="entry name" value="Nucleotide-diphospho-sugar transferases"/>
    <property type="match status" value="1"/>
</dbReference>
<dbReference type="CDD" id="cd04179">
    <property type="entry name" value="DPM_DPG-synthase_like"/>
    <property type="match status" value="1"/>
</dbReference>
<keyword evidence="4" id="KW-0808">Transferase</keyword>
<reference evidence="4 5" key="1">
    <citation type="journal article" date="2007" name="DNA Res.">
        <title>Complete genomic structure of the bloom-forming toxic cyanobacterium Microcystis aeruginosa NIES-843.</title>
        <authorList>
            <person name="Kaneko T."/>
            <person name="Nakajima N."/>
            <person name="Okamoto S."/>
            <person name="Suzuki I."/>
            <person name="Tanabe Y."/>
            <person name="Tamaoki M."/>
            <person name="Nakamura Y."/>
            <person name="Kasai F."/>
            <person name="Watanabe A."/>
            <person name="Kawashima K."/>
            <person name="Kishida Y."/>
            <person name="Ono A."/>
            <person name="Shimizu Y."/>
            <person name="Takahashi C."/>
            <person name="Minami C."/>
            <person name="Fujishiro T."/>
            <person name="Kohara M."/>
            <person name="Katoh M."/>
            <person name="Nakazaki N."/>
            <person name="Nakayama S."/>
            <person name="Yamada M."/>
            <person name="Tabata S."/>
            <person name="Watanabe M.M."/>
        </authorList>
    </citation>
    <scope>NUCLEOTIDE SEQUENCE [LARGE SCALE GENOMIC DNA]</scope>
    <source>
        <strain evidence="5">NIES-843 / IAM M-247</strain>
    </source>
</reference>
<evidence type="ECO:0000259" key="2">
    <source>
        <dbReference type="Pfam" id="PF00535"/>
    </source>
</evidence>
<evidence type="ECO:0000313" key="4">
    <source>
        <dbReference type="EMBL" id="BAG05769.1"/>
    </source>
</evidence>
<keyword evidence="5" id="KW-1185">Reference proteome</keyword>
<feature type="transmembrane region" description="Helical" evidence="1">
    <location>
        <begin position="247"/>
        <end position="268"/>
    </location>
</feature>
<dbReference type="InterPro" id="IPR029044">
    <property type="entry name" value="Nucleotide-diphossugar_trans"/>
</dbReference>
<dbReference type="STRING" id="449447.MAE_59470"/>
<feature type="transmembrane region" description="Helical" evidence="1">
    <location>
        <begin position="320"/>
        <end position="341"/>
    </location>
</feature>
<dbReference type="Gene3D" id="3.90.550.10">
    <property type="entry name" value="Spore Coat Polysaccharide Biosynthesis Protein SpsA, Chain A"/>
    <property type="match status" value="1"/>
</dbReference>
<accession>B0JJ61</accession>
<dbReference type="GO" id="GO:0016740">
    <property type="term" value="F:transferase activity"/>
    <property type="evidence" value="ECO:0007669"/>
    <property type="project" value="UniProtKB-KW"/>
</dbReference>
<evidence type="ECO:0000256" key="1">
    <source>
        <dbReference type="SAM" id="Phobius"/>
    </source>
</evidence>
<organism evidence="4 5">
    <name type="scientific">Microcystis aeruginosa (strain NIES-843 / IAM M-2473)</name>
    <dbReference type="NCBI Taxonomy" id="449447"/>
    <lineage>
        <taxon>Bacteria</taxon>
        <taxon>Bacillati</taxon>
        <taxon>Cyanobacteriota</taxon>
        <taxon>Cyanophyceae</taxon>
        <taxon>Oscillatoriophycideae</taxon>
        <taxon>Chroococcales</taxon>
        <taxon>Microcystaceae</taxon>
        <taxon>Microcystis</taxon>
    </lineage>
</organism>
<dbReference type="CAZy" id="GT2">
    <property type="family name" value="Glycosyltransferase Family 2"/>
</dbReference>
<keyword evidence="1" id="KW-1133">Transmembrane helix</keyword>
<feature type="domain" description="Glycosyltransferase 2-like" evidence="2">
    <location>
        <begin position="22"/>
        <end position="183"/>
    </location>
</feature>
<dbReference type="KEGG" id="mar:MAE_59470"/>
<evidence type="ECO:0000259" key="3">
    <source>
        <dbReference type="Pfam" id="PF26629"/>
    </source>
</evidence>
<dbReference type="Proteomes" id="UP000001510">
    <property type="component" value="Chromosome"/>
</dbReference>
<dbReference type="PANTHER" id="PTHR48090:SF7">
    <property type="entry name" value="RFBJ PROTEIN"/>
    <property type="match status" value="1"/>
</dbReference>
<dbReference type="RefSeq" id="WP_012268127.1">
    <property type="nucleotide sequence ID" value="NC_010296.1"/>
</dbReference>
<dbReference type="InterPro" id="IPR001173">
    <property type="entry name" value="Glyco_trans_2-like"/>
</dbReference>
<dbReference type="PaxDb" id="449447-MAE_59470"/>
<proteinExistence type="predicted"/>
<protein>
    <submittedName>
        <fullName evidence="4">Probable glycosyl transferase</fullName>
    </submittedName>
</protein>
<dbReference type="AlphaFoldDB" id="B0JJ61"/>
<gene>
    <name evidence="4" type="ordered locus">MAE_59470</name>
</gene>
<dbReference type="EMBL" id="AP009552">
    <property type="protein sequence ID" value="BAG05769.1"/>
    <property type="molecule type" value="Genomic_DNA"/>
</dbReference>
<keyword evidence="1" id="KW-0812">Transmembrane</keyword>
<evidence type="ECO:0000313" key="5">
    <source>
        <dbReference type="Proteomes" id="UP000001510"/>
    </source>
</evidence>
<dbReference type="eggNOG" id="COG0463">
    <property type="taxonomic scope" value="Bacteria"/>
</dbReference>